<evidence type="ECO:0000256" key="8">
    <source>
        <dbReference type="ARBA" id="ARBA00022679"/>
    </source>
</evidence>
<dbReference type="InterPro" id="IPR029063">
    <property type="entry name" value="SAM-dependent_MTases_sf"/>
</dbReference>
<protein>
    <recommendedName>
        <fullName evidence="5 12">tRNA (uracil-O(2)-)-methyltransferase</fullName>
        <ecNumber evidence="4 12">2.1.1.211</ecNumber>
    </recommendedName>
</protein>
<evidence type="ECO:0000256" key="11">
    <source>
        <dbReference type="ARBA" id="ARBA00047957"/>
    </source>
</evidence>
<evidence type="ECO:0000256" key="5">
    <source>
        <dbReference type="ARBA" id="ARBA00017788"/>
    </source>
</evidence>
<evidence type="ECO:0000256" key="4">
    <source>
        <dbReference type="ARBA" id="ARBA00012795"/>
    </source>
</evidence>
<evidence type="ECO:0000256" key="1">
    <source>
        <dbReference type="ARBA" id="ARBA00002778"/>
    </source>
</evidence>
<dbReference type="OrthoDB" id="10047021at2759"/>
<dbReference type="InterPro" id="IPR011671">
    <property type="entry name" value="tRNA_uracil_MeTrfase"/>
</dbReference>
<proteinExistence type="inferred from homology"/>
<organism evidence="13 14">
    <name type="scientific">Rhodocollybia butyracea</name>
    <dbReference type="NCBI Taxonomy" id="206335"/>
    <lineage>
        <taxon>Eukaryota</taxon>
        <taxon>Fungi</taxon>
        <taxon>Dikarya</taxon>
        <taxon>Basidiomycota</taxon>
        <taxon>Agaricomycotina</taxon>
        <taxon>Agaricomycetes</taxon>
        <taxon>Agaricomycetidae</taxon>
        <taxon>Agaricales</taxon>
        <taxon>Marasmiineae</taxon>
        <taxon>Omphalotaceae</taxon>
        <taxon>Rhodocollybia</taxon>
    </lineage>
</organism>
<keyword evidence="10 12" id="KW-0819">tRNA processing</keyword>
<comment type="catalytic activity">
    <reaction evidence="11 12">
        <text>uridine(44) in tRNA(Ser) + S-adenosyl-L-methionine = 2'-O-methyluridine(44) in tRNA(Ser) + S-adenosyl-L-homocysteine + H(+)</text>
        <dbReference type="Rhea" id="RHEA:43100"/>
        <dbReference type="Rhea" id="RHEA-COMP:10339"/>
        <dbReference type="Rhea" id="RHEA-COMP:10340"/>
        <dbReference type="ChEBI" id="CHEBI:15378"/>
        <dbReference type="ChEBI" id="CHEBI:57856"/>
        <dbReference type="ChEBI" id="CHEBI:59789"/>
        <dbReference type="ChEBI" id="CHEBI:65315"/>
        <dbReference type="ChEBI" id="CHEBI:74478"/>
        <dbReference type="EC" id="2.1.1.211"/>
    </reaction>
</comment>
<keyword evidence="8 12" id="KW-0808">Transferase</keyword>
<dbReference type="Pfam" id="PF07757">
    <property type="entry name" value="AdoMet_MTase"/>
    <property type="match status" value="2"/>
</dbReference>
<accession>A0A9P5UDD7</accession>
<evidence type="ECO:0000313" key="13">
    <source>
        <dbReference type="EMBL" id="KAF9075061.1"/>
    </source>
</evidence>
<comment type="subcellular location">
    <subcellularLocation>
        <location evidence="2 12">Cytoplasm</location>
    </subcellularLocation>
</comment>
<dbReference type="GO" id="GO:0005737">
    <property type="term" value="C:cytoplasm"/>
    <property type="evidence" value="ECO:0007669"/>
    <property type="project" value="UniProtKB-SubCell"/>
</dbReference>
<keyword evidence="6 12" id="KW-0963">Cytoplasm</keyword>
<evidence type="ECO:0000256" key="2">
    <source>
        <dbReference type="ARBA" id="ARBA00004496"/>
    </source>
</evidence>
<comment type="function">
    <text evidence="1">Probable adenosyl-L-methionine (AdoMet)-dependent tRNA (uracil-O(2)-)-methyltransferase.</text>
</comment>
<dbReference type="AlphaFoldDB" id="A0A9P5UDD7"/>
<dbReference type="PANTHER" id="PTHR21210:SF0">
    <property type="entry name" value="TRNA (URACIL-O(2)-)-METHYLTRANSFERASE-RELATED"/>
    <property type="match status" value="1"/>
</dbReference>
<dbReference type="Gene3D" id="3.40.50.150">
    <property type="entry name" value="Vaccinia Virus protein VP39"/>
    <property type="match status" value="1"/>
</dbReference>
<comment type="similarity">
    <text evidence="3 12">Belongs to the TRM44 family.</text>
</comment>
<keyword evidence="14" id="KW-1185">Reference proteome</keyword>
<evidence type="ECO:0000256" key="6">
    <source>
        <dbReference type="ARBA" id="ARBA00022490"/>
    </source>
</evidence>
<gene>
    <name evidence="13" type="ORF">BDP27DRAFT_1286381</name>
</gene>
<dbReference type="PANTHER" id="PTHR21210">
    <property type="entry name" value="TRNA (URACIL-O(2)-)-METHYLTRANSFERASE-RELATED"/>
    <property type="match status" value="1"/>
</dbReference>
<keyword evidence="9 12" id="KW-0949">S-adenosyl-L-methionine</keyword>
<dbReference type="SUPFAM" id="SSF53335">
    <property type="entry name" value="S-adenosyl-L-methionine-dependent methyltransferases"/>
    <property type="match status" value="1"/>
</dbReference>
<name>A0A9P5UDD7_9AGAR</name>
<sequence>MASRPKFSPHACTSNQQTQPTLSFASSTELASQWIPLIECPANFPEKLFDTAVAQLIHHPEYNSTLILRSETISDSCEFFPPLVPELDRFHKSQCIHRKLLPRRPGRDASLEQYCTLYKANSTSPHTVLILTPITSEKDPLPYYHPRVSHLAFRYLPQPYSNTETPEGVIRIEVIPLPDTPLDQDSRIYRTCLALLDTLHRYGWGAMTNYQKRVMHDVLIPREHYQDLYLIMRERHKGLVDTWQEVTDPLKHVFEDIGIATYLMLLWKISFGNDDSNELNLSTEEPWKTWPRPPAGFVDIGCGNGLLTHILTSEGYDGHGIDVRERTSWKSYSSSTQQRLHVYAFNPLDSPLDSSFFPTGVFVIANHADELTPWAPVLSTLHSASGYLSIPCCAWDFDARYERSATTMFPIPPNPESGSAHTMDDFVTKLNLGGDGSNSSGYSMYRIWLATLGVHTGWETECDMLRIPSTRNWAIIGRRASPLVSRDEAVRNAEEIVQNVKDRAVFKPRKPEGKGDGH</sequence>
<dbReference type="GO" id="GO:0141101">
    <property type="term" value="F:tRNA(Ser) (uridine(44)-2'-O-)-methyltransferase activity"/>
    <property type="evidence" value="ECO:0007669"/>
    <property type="project" value="UniProtKB-EC"/>
</dbReference>
<comment type="function">
    <text evidence="12">Adenosyl-L-methionine (AdoMet)-dependent tRNA (uracil-O(2)-)-methyltransferase.</text>
</comment>
<keyword evidence="7 12" id="KW-0489">Methyltransferase</keyword>
<dbReference type="Proteomes" id="UP000772434">
    <property type="component" value="Unassembled WGS sequence"/>
</dbReference>
<dbReference type="EC" id="2.1.1.211" evidence="4 12"/>
<evidence type="ECO:0000256" key="9">
    <source>
        <dbReference type="ARBA" id="ARBA00022691"/>
    </source>
</evidence>
<dbReference type="EMBL" id="JADNRY010000010">
    <property type="protein sequence ID" value="KAF9075061.1"/>
    <property type="molecule type" value="Genomic_DNA"/>
</dbReference>
<comment type="caution">
    <text evidence="13">The sequence shown here is derived from an EMBL/GenBank/DDBJ whole genome shotgun (WGS) entry which is preliminary data.</text>
</comment>
<reference evidence="13" key="1">
    <citation type="submission" date="2020-11" db="EMBL/GenBank/DDBJ databases">
        <authorList>
            <consortium name="DOE Joint Genome Institute"/>
            <person name="Ahrendt S."/>
            <person name="Riley R."/>
            <person name="Andreopoulos W."/>
            <person name="Labutti K."/>
            <person name="Pangilinan J."/>
            <person name="Ruiz-Duenas F.J."/>
            <person name="Barrasa J.M."/>
            <person name="Sanchez-Garcia M."/>
            <person name="Camarero S."/>
            <person name="Miyauchi S."/>
            <person name="Serrano A."/>
            <person name="Linde D."/>
            <person name="Babiker R."/>
            <person name="Drula E."/>
            <person name="Ayuso-Fernandez I."/>
            <person name="Pacheco R."/>
            <person name="Padilla G."/>
            <person name="Ferreira P."/>
            <person name="Barriuso J."/>
            <person name="Kellner H."/>
            <person name="Castanera R."/>
            <person name="Alfaro M."/>
            <person name="Ramirez L."/>
            <person name="Pisabarro A.G."/>
            <person name="Kuo A."/>
            <person name="Tritt A."/>
            <person name="Lipzen A."/>
            <person name="He G."/>
            <person name="Yan M."/>
            <person name="Ng V."/>
            <person name="Cullen D."/>
            <person name="Martin F."/>
            <person name="Rosso M.-N."/>
            <person name="Henrissat B."/>
            <person name="Hibbett D."/>
            <person name="Martinez A.T."/>
            <person name="Grigoriev I.V."/>
        </authorList>
    </citation>
    <scope>NUCLEOTIDE SEQUENCE</scope>
    <source>
        <strain evidence="13">AH 40177</strain>
    </source>
</reference>
<evidence type="ECO:0000256" key="7">
    <source>
        <dbReference type="ARBA" id="ARBA00022603"/>
    </source>
</evidence>
<evidence type="ECO:0000256" key="3">
    <source>
        <dbReference type="ARBA" id="ARBA00009056"/>
    </source>
</evidence>
<evidence type="ECO:0000256" key="12">
    <source>
        <dbReference type="RuleBase" id="RU368004"/>
    </source>
</evidence>
<dbReference type="GO" id="GO:0030488">
    <property type="term" value="P:tRNA methylation"/>
    <property type="evidence" value="ECO:0007669"/>
    <property type="project" value="UniProtKB-UniRule"/>
</dbReference>
<evidence type="ECO:0000313" key="14">
    <source>
        <dbReference type="Proteomes" id="UP000772434"/>
    </source>
</evidence>
<evidence type="ECO:0000256" key="10">
    <source>
        <dbReference type="ARBA" id="ARBA00022694"/>
    </source>
</evidence>